<dbReference type="eggNOG" id="COG1940">
    <property type="taxonomic scope" value="Bacteria"/>
</dbReference>
<reference evidence="3" key="1">
    <citation type="submission" date="2013-11" db="EMBL/GenBank/DDBJ databases">
        <title>Draft genome sequence from a member of Zhouia, isolated tidal flat.</title>
        <authorList>
            <person name="Jin H."/>
            <person name="Jeon C.O."/>
        </authorList>
    </citation>
    <scope>NUCLEOTIDE SEQUENCE [LARGE SCALE GENOMIC DNA]</scope>
    <source>
        <strain evidence="3">AD3</strain>
    </source>
</reference>
<dbReference type="Proteomes" id="UP000018850">
    <property type="component" value="Unassembled WGS sequence"/>
</dbReference>
<dbReference type="PANTHER" id="PTHR18964:SF149">
    <property type="entry name" value="BIFUNCTIONAL UDP-N-ACETYLGLUCOSAMINE 2-EPIMERASE_N-ACETYLMANNOSAMINE KINASE"/>
    <property type="match status" value="1"/>
</dbReference>
<dbReference type="InterPro" id="IPR011051">
    <property type="entry name" value="RmlC_Cupin_sf"/>
</dbReference>
<evidence type="ECO:0000313" key="2">
    <source>
        <dbReference type="EMBL" id="ETN96247.1"/>
    </source>
</evidence>
<dbReference type="SUPFAM" id="SSF53067">
    <property type="entry name" value="Actin-like ATPase domain"/>
    <property type="match status" value="1"/>
</dbReference>
<dbReference type="eggNOG" id="COG1482">
    <property type="taxonomic scope" value="Bacteria"/>
</dbReference>
<evidence type="ECO:0008006" key="4">
    <source>
        <dbReference type="Google" id="ProtNLM"/>
    </source>
</evidence>
<dbReference type="CDD" id="cd07010">
    <property type="entry name" value="cupin_PMI_type_I_N_bac"/>
    <property type="match status" value="1"/>
</dbReference>
<dbReference type="InterPro" id="IPR014710">
    <property type="entry name" value="RmlC-like_jellyroll"/>
</dbReference>
<dbReference type="AlphaFoldDB" id="W2USE5"/>
<dbReference type="PANTHER" id="PTHR18964">
    <property type="entry name" value="ROK (REPRESSOR, ORF, KINASE) FAMILY"/>
    <property type="match status" value="1"/>
</dbReference>
<dbReference type="STRING" id="376730.SAMN04487906_1923"/>
<proteinExistence type="inferred from homology"/>
<sequence length="897" mass="100657">MVVKDIKYAIGVDIGGSHIAAAVVDVQYRKIIPETKVHSKLDSHEDAGIILRVWLECIKQSIKKSEGLPIGGVGISIPGPADYDKGIVHIQGVDKYDKLFAINMRHFLTNELAGLLLYPDNVFFINDAAGFLLGETWSQYLTEEKITAITLGTGIGSGFMKDGLLLSDDDTIPDHGELFNLPYQSKTVEDWISTRWFLHRYKEQCGYEAANVKEIADQAATDSNTRMIFEEFGSNLGTVLSPVLAKFGTDLLILGGNISKSYPLFKATFEEELGEVTPRIHFAKETENAAILGAVKNILAMNEMDFNKRNTAQFLMPVNREEKQLEGYDVFPSFEISEGTVSQGFESLARELSSYKKVCIDGYVGVDWDYLMGGLSEALRQLGVKNITYSIDAAYKDADVIDAMIAPFLGGDDPVFGRLYEGDLEDFFQRDKLESLVADDDCLSIVYGSGASLCNWDAKLVYVDIPKNEIQYRSRAGWVRNIGAQKSISAKPQYKRMFFVDWPVLNRHKQNLLSAIDFVVDGQFLNDISWCAGSTLRAALAEMSTHAFRARPWFEPGVWGGDWIKNNIDGLSDEVVNYAWSFELIVPENGIVISKKGVNLEVSFDFLMYNDHQAILGDAAKTFGTDFPIRFDFLDTFNGENLSLQCHPKPNFISEQFGEKFTQDETYYILDAADDANVYLGFKEGVNKDEFHQALVKSQQEGKEVEVEKYVQTHPAKKHDLFLIPHGTIHCSGINNLVLEISSTPYIYTFKMYDWMRLDLNGQPRPLNIERGMANLNFDCQGDVVEEEYISKQTVTAEGKGWKVVQLSTHPQHFYEVYRMEFNDQIHVEGNNQCHILSLVEGSKVEVVTGDRKMVVAYAETFVIPSNAGSYTINNLGSSIAKVVKSFVKPEVCNYES</sequence>
<dbReference type="InterPro" id="IPR043129">
    <property type="entry name" value="ATPase_NBD"/>
</dbReference>
<evidence type="ECO:0000313" key="3">
    <source>
        <dbReference type="Proteomes" id="UP000018850"/>
    </source>
</evidence>
<dbReference type="PATRIC" id="fig|1286632.3.peg.756"/>
<accession>W2USE5</accession>
<protein>
    <recommendedName>
        <fullName evidence="4">ROK family protein</fullName>
    </recommendedName>
</protein>
<dbReference type="InterPro" id="IPR000600">
    <property type="entry name" value="ROK"/>
</dbReference>
<organism evidence="2 3">
    <name type="scientific">Zhouia amylolytica AD3</name>
    <dbReference type="NCBI Taxonomy" id="1286632"/>
    <lineage>
        <taxon>Bacteria</taxon>
        <taxon>Pseudomonadati</taxon>
        <taxon>Bacteroidota</taxon>
        <taxon>Flavobacteriia</taxon>
        <taxon>Flavobacteriales</taxon>
        <taxon>Flavobacteriaceae</taxon>
        <taxon>Zhouia</taxon>
    </lineage>
</organism>
<comment type="similarity">
    <text evidence="1">Belongs to the ROK (NagC/XylR) family.</text>
</comment>
<dbReference type="SUPFAM" id="SSF51182">
    <property type="entry name" value="RmlC-like cupins"/>
    <property type="match status" value="1"/>
</dbReference>
<comment type="caution">
    <text evidence="2">The sequence shown here is derived from an EMBL/GenBank/DDBJ whole genome shotgun (WGS) entry which is preliminary data.</text>
</comment>
<reference evidence="2 3" key="2">
    <citation type="journal article" date="2016" name="Genome Announc.">
        <title>Draft Genome Sequence of Zhouia amylolytica AD3, Isolated from Tidal Flat Sediment.</title>
        <authorList>
            <person name="Jia B."/>
            <person name="Jin H.M."/>
            <person name="Lee H.J."/>
            <person name="Jeon C.O."/>
        </authorList>
    </citation>
    <scope>NUCLEOTIDE SEQUENCE [LARGE SCALE GENOMIC DNA]</scope>
    <source>
        <strain evidence="2 3">AD3</strain>
    </source>
</reference>
<evidence type="ECO:0000256" key="1">
    <source>
        <dbReference type="ARBA" id="ARBA00006479"/>
    </source>
</evidence>
<dbReference type="Gene3D" id="3.30.420.40">
    <property type="match status" value="2"/>
</dbReference>
<name>W2USE5_9FLAO</name>
<dbReference type="Gene3D" id="2.60.120.10">
    <property type="entry name" value="Jelly Rolls"/>
    <property type="match status" value="2"/>
</dbReference>
<dbReference type="Pfam" id="PF00480">
    <property type="entry name" value="ROK"/>
    <property type="match status" value="1"/>
</dbReference>
<gene>
    <name evidence="2" type="ORF">P278_07580</name>
</gene>
<dbReference type="EMBL" id="AYXY01000013">
    <property type="protein sequence ID" value="ETN96247.1"/>
    <property type="molecule type" value="Genomic_DNA"/>
</dbReference>
<keyword evidence="3" id="KW-1185">Reference proteome</keyword>